<evidence type="ECO:0000313" key="1">
    <source>
        <dbReference type="EMBL" id="KAK3743086.1"/>
    </source>
</evidence>
<gene>
    <name evidence="1" type="ORF">RRG08_063949</name>
</gene>
<dbReference type="EMBL" id="JAWDGP010006323">
    <property type="protein sequence ID" value="KAK3743086.1"/>
    <property type="molecule type" value="Genomic_DNA"/>
</dbReference>
<sequence length="259" mass="30080">MSKFMTDLVALYDKKAEEFSKLIESVNLTQLVNNSTHMNGHILDLIITHKKEQIVSSLKVDDCDISDHSCIHFDLNLQKPKAEKKKVTYRKTRKINSDTLRKLIVDSNVTEKVSSKETVHEKVEIFNETVEAVLDLLAPVKTKNVPIRPNSHWYTDELRTLKQERRCAERKWRESRLEIHRQIYVYAKNKVNDMLVKTQLIPDPAAQVCCSPPSSQSYMFPLSRVPFYDHRKATCFLYLVFHFMTIAKLHVSSISCSIL</sequence>
<proteinExistence type="predicted"/>
<accession>A0AAE0YEH2</accession>
<dbReference type="PANTHER" id="PTHR46670">
    <property type="entry name" value="ENDO/EXONUCLEASE/PHOSPHATASE DOMAIN-CONTAINING PROTEIN"/>
    <property type="match status" value="1"/>
</dbReference>
<reference evidence="1" key="1">
    <citation type="journal article" date="2023" name="G3 (Bethesda)">
        <title>A reference genome for the long-term kleptoplast-retaining sea slug Elysia crispata morphotype clarki.</title>
        <authorList>
            <person name="Eastman K.E."/>
            <person name="Pendleton A.L."/>
            <person name="Shaikh M.A."/>
            <person name="Suttiyut T."/>
            <person name="Ogas R."/>
            <person name="Tomko P."/>
            <person name="Gavelis G."/>
            <person name="Widhalm J.R."/>
            <person name="Wisecaver J.H."/>
        </authorList>
    </citation>
    <scope>NUCLEOTIDE SEQUENCE</scope>
    <source>
        <strain evidence="1">ECLA1</strain>
    </source>
</reference>
<keyword evidence="2" id="KW-1185">Reference proteome</keyword>
<dbReference type="PANTHER" id="PTHR46670:SF3">
    <property type="entry name" value="ENDONUCLEASE_EXONUCLEASE_PHOSPHATASE DOMAIN-CONTAINING PROTEIN"/>
    <property type="match status" value="1"/>
</dbReference>
<dbReference type="AlphaFoldDB" id="A0AAE0YEH2"/>
<name>A0AAE0YEH2_9GAST</name>
<dbReference type="Proteomes" id="UP001283361">
    <property type="component" value="Unassembled WGS sequence"/>
</dbReference>
<protein>
    <submittedName>
        <fullName evidence="1">Uncharacterized protein</fullName>
    </submittedName>
</protein>
<comment type="caution">
    <text evidence="1">The sequence shown here is derived from an EMBL/GenBank/DDBJ whole genome shotgun (WGS) entry which is preliminary data.</text>
</comment>
<evidence type="ECO:0000313" key="2">
    <source>
        <dbReference type="Proteomes" id="UP001283361"/>
    </source>
</evidence>
<organism evidence="1 2">
    <name type="scientific">Elysia crispata</name>
    <name type="common">lettuce slug</name>
    <dbReference type="NCBI Taxonomy" id="231223"/>
    <lineage>
        <taxon>Eukaryota</taxon>
        <taxon>Metazoa</taxon>
        <taxon>Spiralia</taxon>
        <taxon>Lophotrochozoa</taxon>
        <taxon>Mollusca</taxon>
        <taxon>Gastropoda</taxon>
        <taxon>Heterobranchia</taxon>
        <taxon>Euthyneura</taxon>
        <taxon>Panpulmonata</taxon>
        <taxon>Sacoglossa</taxon>
        <taxon>Placobranchoidea</taxon>
        <taxon>Plakobranchidae</taxon>
        <taxon>Elysia</taxon>
    </lineage>
</organism>